<evidence type="ECO:0000313" key="1">
    <source>
        <dbReference type="EMBL" id="EDO03001.1"/>
    </source>
</evidence>
<dbReference type="HOGENOM" id="CLU_2639583_0_0_1"/>
<accession>A7EJI5</accession>
<gene>
    <name evidence="1" type="ORF">SS1G_05478</name>
</gene>
<dbReference type="Proteomes" id="UP000001312">
    <property type="component" value="Unassembled WGS sequence"/>
</dbReference>
<dbReference type="GeneID" id="5489847"/>
<dbReference type="KEGG" id="ssl:SS1G_05478"/>
<evidence type="ECO:0000313" key="2">
    <source>
        <dbReference type="Proteomes" id="UP000001312"/>
    </source>
</evidence>
<keyword evidence="2" id="KW-1185">Reference proteome</keyword>
<organism evidence="1 2">
    <name type="scientific">Sclerotinia sclerotiorum (strain ATCC 18683 / 1980 / Ss-1)</name>
    <name type="common">White mold</name>
    <name type="synonym">Whetzelinia sclerotiorum</name>
    <dbReference type="NCBI Taxonomy" id="665079"/>
    <lineage>
        <taxon>Eukaryota</taxon>
        <taxon>Fungi</taxon>
        <taxon>Dikarya</taxon>
        <taxon>Ascomycota</taxon>
        <taxon>Pezizomycotina</taxon>
        <taxon>Leotiomycetes</taxon>
        <taxon>Helotiales</taxon>
        <taxon>Sclerotiniaceae</taxon>
        <taxon>Sclerotinia</taxon>
    </lineage>
</organism>
<dbReference type="AlphaFoldDB" id="A7EJI5"/>
<dbReference type="InParanoid" id="A7EJI5"/>
<dbReference type="EMBL" id="CH476626">
    <property type="protein sequence ID" value="EDO03001.1"/>
    <property type="molecule type" value="Genomic_DNA"/>
</dbReference>
<proteinExistence type="predicted"/>
<sequence>MFVFLASPDLHMVNCGGETRGSLLTGIIRGWNGVDKMRTKNVKFKQKKFHCIPLLPQMYKRSCQQRESRPKEAKPNN</sequence>
<protein>
    <submittedName>
        <fullName evidence="1">Uncharacterized protein</fullName>
    </submittedName>
</protein>
<dbReference type="RefSeq" id="XP_001594050.1">
    <property type="nucleotide sequence ID" value="XM_001594000.1"/>
</dbReference>
<name>A7EJI5_SCLS1</name>
<reference evidence="2" key="1">
    <citation type="journal article" date="2011" name="PLoS Genet.">
        <title>Genomic analysis of the necrotrophic fungal pathogens Sclerotinia sclerotiorum and Botrytis cinerea.</title>
        <authorList>
            <person name="Amselem J."/>
            <person name="Cuomo C.A."/>
            <person name="van Kan J.A."/>
            <person name="Viaud M."/>
            <person name="Benito E.P."/>
            <person name="Couloux A."/>
            <person name="Coutinho P.M."/>
            <person name="de Vries R.P."/>
            <person name="Dyer P.S."/>
            <person name="Fillinger S."/>
            <person name="Fournier E."/>
            <person name="Gout L."/>
            <person name="Hahn M."/>
            <person name="Kohn L."/>
            <person name="Lapalu N."/>
            <person name="Plummer K.M."/>
            <person name="Pradier J.M."/>
            <person name="Quevillon E."/>
            <person name="Sharon A."/>
            <person name="Simon A."/>
            <person name="ten Have A."/>
            <person name="Tudzynski B."/>
            <person name="Tudzynski P."/>
            <person name="Wincker P."/>
            <person name="Andrew M."/>
            <person name="Anthouard V."/>
            <person name="Beever R.E."/>
            <person name="Beffa R."/>
            <person name="Benoit I."/>
            <person name="Bouzid O."/>
            <person name="Brault B."/>
            <person name="Chen Z."/>
            <person name="Choquer M."/>
            <person name="Collemare J."/>
            <person name="Cotton P."/>
            <person name="Danchin E.G."/>
            <person name="Da Silva C."/>
            <person name="Gautier A."/>
            <person name="Giraud C."/>
            <person name="Giraud T."/>
            <person name="Gonzalez C."/>
            <person name="Grossetete S."/>
            <person name="Guldener U."/>
            <person name="Henrissat B."/>
            <person name="Howlett B.J."/>
            <person name="Kodira C."/>
            <person name="Kretschmer M."/>
            <person name="Lappartient A."/>
            <person name="Leroch M."/>
            <person name="Levis C."/>
            <person name="Mauceli E."/>
            <person name="Neuveglise C."/>
            <person name="Oeser B."/>
            <person name="Pearson M."/>
            <person name="Poulain J."/>
            <person name="Poussereau N."/>
            <person name="Quesneville H."/>
            <person name="Rascle C."/>
            <person name="Schumacher J."/>
            <person name="Segurens B."/>
            <person name="Sexton A."/>
            <person name="Silva E."/>
            <person name="Sirven C."/>
            <person name="Soanes D.M."/>
            <person name="Talbot N.J."/>
            <person name="Templeton M."/>
            <person name="Yandava C."/>
            <person name="Yarden O."/>
            <person name="Zeng Q."/>
            <person name="Rollins J.A."/>
            <person name="Lebrun M.H."/>
            <person name="Dickman M."/>
        </authorList>
    </citation>
    <scope>NUCLEOTIDE SEQUENCE [LARGE SCALE GENOMIC DNA]</scope>
    <source>
        <strain evidence="2">ATCC 18683 / 1980 / Ss-1</strain>
    </source>
</reference>